<dbReference type="Proteomes" id="UP001303046">
    <property type="component" value="Unassembled WGS sequence"/>
</dbReference>
<sequence>MKFAESVRSSRSGSVEPTRSACGIQWCQSWHSRNGALLLNPHTSQGRHKLTSVSRNSDVSSSITDTLCSNSTTTNVPLPTCQMAQPIMSFRNHIR</sequence>
<keyword evidence="3" id="KW-1185">Reference proteome</keyword>
<organism evidence="2 3">
    <name type="scientific">Necator americanus</name>
    <name type="common">Human hookworm</name>
    <dbReference type="NCBI Taxonomy" id="51031"/>
    <lineage>
        <taxon>Eukaryota</taxon>
        <taxon>Metazoa</taxon>
        <taxon>Ecdysozoa</taxon>
        <taxon>Nematoda</taxon>
        <taxon>Chromadorea</taxon>
        <taxon>Rhabditida</taxon>
        <taxon>Rhabditina</taxon>
        <taxon>Rhabditomorpha</taxon>
        <taxon>Strongyloidea</taxon>
        <taxon>Ancylostomatidae</taxon>
        <taxon>Bunostominae</taxon>
        <taxon>Necator</taxon>
    </lineage>
</organism>
<evidence type="ECO:0000256" key="1">
    <source>
        <dbReference type="SAM" id="MobiDB-lite"/>
    </source>
</evidence>
<gene>
    <name evidence="2" type="primary">Necator_chrIII.g11136</name>
    <name evidence="2" type="ORF">RB195_010371</name>
</gene>
<accession>A0ABR1CZG3</accession>
<protein>
    <submittedName>
        <fullName evidence="2">Uncharacterized protein</fullName>
    </submittedName>
</protein>
<evidence type="ECO:0000313" key="2">
    <source>
        <dbReference type="EMBL" id="KAK6743063.1"/>
    </source>
</evidence>
<dbReference type="EMBL" id="JAVFWL010000003">
    <property type="protein sequence ID" value="KAK6743063.1"/>
    <property type="molecule type" value="Genomic_DNA"/>
</dbReference>
<feature type="region of interest" description="Disordered" evidence="1">
    <location>
        <begin position="1"/>
        <end position="20"/>
    </location>
</feature>
<reference evidence="2 3" key="1">
    <citation type="submission" date="2023-08" db="EMBL/GenBank/DDBJ databases">
        <title>A Necator americanus chromosomal reference genome.</title>
        <authorList>
            <person name="Ilik V."/>
            <person name="Petrzelkova K.J."/>
            <person name="Pardy F."/>
            <person name="Fuh T."/>
            <person name="Niatou-Singa F.S."/>
            <person name="Gouil Q."/>
            <person name="Baker L."/>
            <person name="Ritchie M.E."/>
            <person name="Jex A.R."/>
            <person name="Gazzola D."/>
            <person name="Li H."/>
            <person name="Toshio Fujiwara R."/>
            <person name="Zhan B."/>
            <person name="Aroian R.V."/>
            <person name="Pafco B."/>
            <person name="Schwarz E.M."/>
        </authorList>
    </citation>
    <scope>NUCLEOTIDE SEQUENCE [LARGE SCALE GENOMIC DNA]</scope>
    <source>
        <strain evidence="2 3">Aroian</strain>
        <tissue evidence="2">Whole animal</tissue>
    </source>
</reference>
<feature type="compositionally biased region" description="Low complexity" evidence="1">
    <location>
        <begin position="1"/>
        <end position="16"/>
    </location>
</feature>
<evidence type="ECO:0000313" key="3">
    <source>
        <dbReference type="Proteomes" id="UP001303046"/>
    </source>
</evidence>
<name>A0ABR1CZG3_NECAM</name>
<comment type="caution">
    <text evidence="2">The sequence shown here is derived from an EMBL/GenBank/DDBJ whole genome shotgun (WGS) entry which is preliminary data.</text>
</comment>
<proteinExistence type="predicted"/>